<proteinExistence type="predicted"/>
<dbReference type="Pfam" id="PF08240">
    <property type="entry name" value="ADH_N"/>
    <property type="match status" value="1"/>
</dbReference>
<reference evidence="4 5" key="1">
    <citation type="submission" date="2018-05" db="EMBL/GenBank/DDBJ databases">
        <title>Draft genome sequence of Rhodanobacter denitrificans Yn1 isolated from gold copper mine.</title>
        <authorList>
            <person name="Yang N."/>
            <person name="Mazhar H.S."/>
            <person name="Rensing C."/>
        </authorList>
    </citation>
    <scope>NUCLEOTIDE SEQUENCE [LARGE SCALE GENOMIC DNA]</scope>
    <source>
        <strain evidence="4 5">Yn1</strain>
    </source>
</reference>
<keyword evidence="2" id="KW-0560">Oxidoreductase</keyword>
<name>A0A368KJL7_9GAMM</name>
<dbReference type="Gene3D" id="3.90.180.10">
    <property type="entry name" value="Medium-chain alcohol dehydrogenases, catalytic domain"/>
    <property type="match status" value="1"/>
</dbReference>
<dbReference type="RefSeq" id="WP_114340970.1">
    <property type="nucleotide sequence ID" value="NZ_QFWQ01000003.1"/>
</dbReference>
<organism evidence="4 5">
    <name type="scientific">Rhodanobacter denitrificans</name>
    <dbReference type="NCBI Taxonomy" id="666685"/>
    <lineage>
        <taxon>Bacteria</taxon>
        <taxon>Pseudomonadati</taxon>
        <taxon>Pseudomonadota</taxon>
        <taxon>Gammaproteobacteria</taxon>
        <taxon>Lysobacterales</taxon>
        <taxon>Rhodanobacteraceae</taxon>
        <taxon>Rhodanobacter</taxon>
    </lineage>
</organism>
<comment type="caution">
    <text evidence="4">The sequence shown here is derived from an EMBL/GenBank/DDBJ whole genome shotgun (WGS) entry which is preliminary data.</text>
</comment>
<dbReference type="EMBL" id="QFWQ01000003">
    <property type="protein sequence ID" value="RCS30893.1"/>
    <property type="molecule type" value="Genomic_DNA"/>
</dbReference>
<feature type="domain" description="Enoyl reductase (ER)" evidence="3">
    <location>
        <begin position="11"/>
        <end position="320"/>
    </location>
</feature>
<protein>
    <recommendedName>
        <fullName evidence="3">Enoyl reductase (ER) domain-containing protein</fullName>
    </recommendedName>
</protein>
<dbReference type="InterPro" id="IPR013154">
    <property type="entry name" value="ADH-like_N"/>
</dbReference>
<dbReference type="Proteomes" id="UP000252387">
    <property type="component" value="Unassembled WGS sequence"/>
</dbReference>
<dbReference type="InterPro" id="IPR011032">
    <property type="entry name" value="GroES-like_sf"/>
</dbReference>
<dbReference type="SUPFAM" id="SSF51735">
    <property type="entry name" value="NAD(P)-binding Rossmann-fold domains"/>
    <property type="match status" value="1"/>
</dbReference>
<evidence type="ECO:0000313" key="5">
    <source>
        <dbReference type="Proteomes" id="UP000252387"/>
    </source>
</evidence>
<dbReference type="SUPFAM" id="SSF50129">
    <property type="entry name" value="GroES-like"/>
    <property type="match status" value="1"/>
</dbReference>
<dbReference type="PANTHER" id="PTHR48106:SF2">
    <property type="entry name" value="ZN2+-BINDING DEHYDROGENASE"/>
    <property type="match status" value="1"/>
</dbReference>
<evidence type="ECO:0000256" key="1">
    <source>
        <dbReference type="ARBA" id="ARBA00022857"/>
    </source>
</evidence>
<dbReference type="PANTHER" id="PTHR48106">
    <property type="entry name" value="QUINONE OXIDOREDUCTASE PIG3-RELATED"/>
    <property type="match status" value="1"/>
</dbReference>
<dbReference type="AlphaFoldDB" id="A0A368KJL7"/>
<dbReference type="GO" id="GO:0070402">
    <property type="term" value="F:NADPH binding"/>
    <property type="evidence" value="ECO:0007669"/>
    <property type="project" value="TreeGrafter"/>
</dbReference>
<gene>
    <name evidence="4" type="ORF">DEO45_03835</name>
</gene>
<dbReference type="InterPro" id="IPR036291">
    <property type="entry name" value="NAD(P)-bd_dom_sf"/>
</dbReference>
<evidence type="ECO:0000313" key="4">
    <source>
        <dbReference type="EMBL" id="RCS30893.1"/>
    </source>
</evidence>
<evidence type="ECO:0000259" key="3">
    <source>
        <dbReference type="SMART" id="SM00829"/>
    </source>
</evidence>
<evidence type="ECO:0000256" key="2">
    <source>
        <dbReference type="ARBA" id="ARBA00023002"/>
    </source>
</evidence>
<dbReference type="SMART" id="SM00829">
    <property type="entry name" value="PKS_ER"/>
    <property type="match status" value="1"/>
</dbReference>
<keyword evidence="1" id="KW-0521">NADP</keyword>
<keyword evidence="5" id="KW-1185">Reference proteome</keyword>
<dbReference type="OrthoDB" id="9788224at2"/>
<sequence>MLALVFDRTGEPREVLRVVDMPKPQPGPRDVLIAVRARVIQPADGMFIAGRYRVKPSFPQVAGFDAAGVVESVGAEVGHVRPGQRVAFRYPGAWAQFAVAAAARVYPVPDDLSAQLDDGVVCQFGLNPLTAWGLLDVARLPRGARVLVTAGRSAVAGLLGHLALQRGVVAERLVRAGENHSLLDASGTQVLAQADDVAQTLAAVAPYDAVLDAVGGPGVPALIAATVPSGRMVTYGVLDDRPFEMHAATMVYRNLSWQGFGIDGWLNQCGAATLARAQRECWELLAGYPELVPIAAQYPLHDFDAALAAAATGKGGKVLLV</sequence>
<dbReference type="Gene3D" id="3.40.50.720">
    <property type="entry name" value="NAD(P)-binding Rossmann-like Domain"/>
    <property type="match status" value="1"/>
</dbReference>
<dbReference type="InterPro" id="IPR020843">
    <property type="entry name" value="ER"/>
</dbReference>
<accession>A0A368KJL7</accession>
<dbReference type="GO" id="GO:0016651">
    <property type="term" value="F:oxidoreductase activity, acting on NAD(P)H"/>
    <property type="evidence" value="ECO:0007669"/>
    <property type="project" value="TreeGrafter"/>
</dbReference>